<protein>
    <submittedName>
        <fullName evidence="2">Uncharacterized protein</fullName>
    </submittedName>
</protein>
<evidence type="ECO:0000256" key="1">
    <source>
        <dbReference type="SAM" id="Phobius"/>
    </source>
</evidence>
<keyword evidence="1" id="KW-1133">Transmembrane helix</keyword>
<evidence type="ECO:0000313" key="3">
    <source>
        <dbReference type="Proteomes" id="UP000254100"/>
    </source>
</evidence>
<feature type="transmembrane region" description="Helical" evidence="1">
    <location>
        <begin position="6"/>
        <end position="24"/>
    </location>
</feature>
<accession>A0A380GXU8</accession>
<organism evidence="2 3">
    <name type="scientific">Staphylococcus microti</name>
    <dbReference type="NCBI Taxonomy" id="569857"/>
    <lineage>
        <taxon>Bacteria</taxon>
        <taxon>Bacillati</taxon>
        <taxon>Bacillota</taxon>
        <taxon>Bacilli</taxon>
        <taxon>Bacillales</taxon>
        <taxon>Staphylococcaceae</taxon>
        <taxon>Staphylococcus</taxon>
    </lineage>
</organism>
<evidence type="ECO:0000313" key="2">
    <source>
        <dbReference type="EMBL" id="SUM58425.1"/>
    </source>
</evidence>
<keyword evidence="1" id="KW-0812">Transmembrane</keyword>
<keyword evidence="1" id="KW-0472">Membrane</keyword>
<sequence>MSVWMILLAIAVVVSWVIAIRTLIKEQQGNKATNTMIVAAVLTTLFVMLLFLGRG</sequence>
<dbReference type="EMBL" id="UHDT01000001">
    <property type="protein sequence ID" value="SUM58425.1"/>
    <property type="molecule type" value="Genomic_DNA"/>
</dbReference>
<dbReference type="RefSeq" id="WP_156962266.1">
    <property type="nucleotide sequence ID" value="NZ_JXWY01000043.1"/>
</dbReference>
<dbReference type="AlphaFoldDB" id="A0A380GXU8"/>
<dbReference type="Proteomes" id="UP000254100">
    <property type="component" value="Unassembled WGS sequence"/>
</dbReference>
<gene>
    <name evidence="2" type="ORF">NCTC13832_02175</name>
</gene>
<name>A0A380GXU8_9STAP</name>
<proteinExistence type="predicted"/>
<reference evidence="2 3" key="1">
    <citation type="submission" date="2018-06" db="EMBL/GenBank/DDBJ databases">
        <authorList>
            <consortium name="Pathogen Informatics"/>
            <person name="Doyle S."/>
        </authorList>
    </citation>
    <scope>NUCLEOTIDE SEQUENCE [LARGE SCALE GENOMIC DNA]</scope>
    <source>
        <strain evidence="2 3">NCTC13832</strain>
    </source>
</reference>
<feature type="transmembrane region" description="Helical" evidence="1">
    <location>
        <begin position="36"/>
        <end position="53"/>
    </location>
</feature>